<evidence type="ECO:0000313" key="3">
    <source>
        <dbReference type="Proteomes" id="UP000234275"/>
    </source>
</evidence>
<feature type="domain" description="F-box" evidence="1">
    <location>
        <begin position="266"/>
        <end position="314"/>
    </location>
</feature>
<dbReference type="RefSeq" id="XP_024702758.1">
    <property type="nucleotide sequence ID" value="XM_024852301.1"/>
</dbReference>
<gene>
    <name evidence="2" type="ORF">P170DRAFT_465142</name>
</gene>
<organism evidence="2 3">
    <name type="scientific">Aspergillus steynii IBT 23096</name>
    <dbReference type="NCBI Taxonomy" id="1392250"/>
    <lineage>
        <taxon>Eukaryota</taxon>
        <taxon>Fungi</taxon>
        <taxon>Dikarya</taxon>
        <taxon>Ascomycota</taxon>
        <taxon>Pezizomycotina</taxon>
        <taxon>Eurotiomycetes</taxon>
        <taxon>Eurotiomycetidae</taxon>
        <taxon>Eurotiales</taxon>
        <taxon>Aspergillaceae</taxon>
        <taxon>Aspergillus</taxon>
        <taxon>Aspergillus subgen. Circumdati</taxon>
    </lineage>
</organism>
<protein>
    <recommendedName>
        <fullName evidence="1">F-box domain-containing protein</fullName>
    </recommendedName>
</protein>
<dbReference type="AlphaFoldDB" id="A0A2I2G3J7"/>
<dbReference type="GeneID" id="36559999"/>
<evidence type="ECO:0000259" key="1">
    <source>
        <dbReference type="PROSITE" id="PS50181"/>
    </source>
</evidence>
<dbReference type="STRING" id="1392250.A0A2I2G3J7"/>
<reference evidence="2 3" key="1">
    <citation type="submission" date="2016-12" db="EMBL/GenBank/DDBJ databases">
        <title>The genomes of Aspergillus section Nigri reveals drivers in fungal speciation.</title>
        <authorList>
            <consortium name="DOE Joint Genome Institute"/>
            <person name="Vesth T.C."/>
            <person name="Nybo J."/>
            <person name="Theobald S."/>
            <person name="Brandl J."/>
            <person name="Frisvad J.C."/>
            <person name="Nielsen K.F."/>
            <person name="Lyhne E.K."/>
            <person name="Kogle M.E."/>
            <person name="Kuo A."/>
            <person name="Riley R."/>
            <person name="Clum A."/>
            <person name="Nolan M."/>
            <person name="Lipzen A."/>
            <person name="Salamov A."/>
            <person name="Henrissat B."/>
            <person name="Wiebenga A."/>
            <person name="De Vries R.P."/>
            <person name="Grigoriev I.V."/>
            <person name="Mortensen U.H."/>
            <person name="Andersen M.R."/>
            <person name="Baker S.E."/>
        </authorList>
    </citation>
    <scope>NUCLEOTIDE SEQUENCE [LARGE SCALE GENOMIC DNA]</scope>
    <source>
        <strain evidence="2 3">IBT 23096</strain>
    </source>
</reference>
<dbReference type="EMBL" id="MSFO01000005">
    <property type="protein sequence ID" value="PLB47456.1"/>
    <property type="molecule type" value="Genomic_DNA"/>
</dbReference>
<dbReference type="OrthoDB" id="4357769at2759"/>
<dbReference type="PROSITE" id="PS50181">
    <property type="entry name" value="FBOX"/>
    <property type="match status" value="1"/>
</dbReference>
<dbReference type="SUPFAM" id="SSF81383">
    <property type="entry name" value="F-box domain"/>
    <property type="match status" value="1"/>
</dbReference>
<accession>A0A2I2G3J7</accession>
<proteinExistence type="predicted"/>
<sequence length="338" mass="38612">MTLEDGPEFPFFCHICGAPPTWRGLLADSTLQYLDPEEEYFDQRAYRYMDFMPGQRKFGYDVRLLPPKQIRWLDAVRLVTNKIMDSVRGTETEVPVPLLTRLALHVHIDNGAFCCPDNDNDSKKFSFMRCNVDGYLVHDTCFKMLERVHQHLQATWSTQDLDLGRLWNLLQLGLEDRNNDLVDWGFGDAFHGSDRGSSGARFNPYYQEWHPVKGSMWAVMDPEGPFNCQPLLDRASASTQPGYSFTFSVKPTQPNPPAHLHPEPNMNFLSLLPYELQLSILELLPSSSVLSLLLASPDFRRCAEHLSSGFWKSRLFFDVPWCADIISAQIEAAQGNET</sequence>
<comment type="caution">
    <text evidence="2">The sequence shown here is derived from an EMBL/GenBank/DDBJ whole genome shotgun (WGS) entry which is preliminary data.</text>
</comment>
<dbReference type="Proteomes" id="UP000234275">
    <property type="component" value="Unassembled WGS sequence"/>
</dbReference>
<dbReference type="VEuPathDB" id="FungiDB:P170DRAFT_465142"/>
<dbReference type="InterPro" id="IPR001810">
    <property type="entry name" value="F-box_dom"/>
</dbReference>
<evidence type="ECO:0000313" key="2">
    <source>
        <dbReference type="EMBL" id="PLB47456.1"/>
    </source>
</evidence>
<keyword evidence="3" id="KW-1185">Reference proteome</keyword>
<dbReference type="InterPro" id="IPR036047">
    <property type="entry name" value="F-box-like_dom_sf"/>
</dbReference>
<name>A0A2I2G3J7_9EURO</name>